<dbReference type="InterPro" id="IPR057666">
    <property type="entry name" value="DrpA_SLOG"/>
</dbReference>
<evidence type="ECO:0000259" key="2">
    <source>
        <dbReference type="Pfam" id="PF02481"/>
    </source>
</evidence>
<dbReference type="Gene3D" id="1.10.10.10">
    <property type="entry name" value="Winged helix-like DNA-binding domain superfamily/Winged helix DNA-binding domain"/>
    <property type="match status" value="1"/>
</dbReference>
<dbReference type="InterPro" id="IPR003488">
    <property type="entry name" value="DprA"/>
</dbReference>
<dbReference type="Pfam" id="PF02481">
    <property type="entry name" value="DNA_processg_A"/>
    <property type="match status" value="1"/>
</dbReference>
<dbReference type="InterPro" id="IPR041614">
    <property type="entry name" value="DprA_WH"/>
</dbReference>
<gene>
    <name evidence="4" type="primary">dprA</name>
    <name evidence="4" type="ORF">K1I41_04220</name>
</gene>
<accession>A0ABX8V8P1</accession>
<feature type="domain" description="Smf/DprA SLOG" evidence="2">
    <location>
        <begin position="82"/>
        <end position="286"/>
    </location>
</feature>
<dbReference type="PANTHER" id="PTHR43022">
    <property type="entry name" value="PROTEIN SMF"/>
    <property type="match status" value="1"/>
</dbReference>
<dbReference type="PANTHER" id="PTHR43022:SF1">
    <property type="entry name" value="PROTEIN SMF"/>
    <property type="match status" value="1"/>
</dbReference>
<dbReference type="SUPFAM" id="SSF102405">
    <property type="entry name" value="MCP/YpsA-like"/>
    <property type="match status" value="1"/>
</dbReference>
<evidence type="ECO:0000313" key="5">
    <source>
        <dbReference type="Proteomes" id="UP000825381"/>
    </source>
</evidence>
<organism evidence="4 5">
    <name type="scientific">Flavobacterium litorale</name>
    <dbReference type="NCBI Taxonomy" id="2856519"/>
    <lineage>
        <taxon>Bacteria</taxon>
        <taxon>Pseudomonadati</taxon>
        <taxon>Bacteroidota</taxon>
        <taxon>Flavobacteriia</taxon>
        <taxon>Flavobacteriales</taxon>
        <taxon>Flavobacteriaceae</taxon>
        <taxon>Flavobacterium</taxon>
    </lineage>
</organism>
<evidence type="ECO:0000256" key="1">
    <source>
        <dbReference type="ARBA" id="ARBA00006525"/>
    </source>
</evidence>
<dbReference type="NCBIfam" id="TIGR00732">
    <property type="entry name" value="dprA"/>
    <property type="match status" value="1"/>
</dbReference>
<proteinExistence type="inferred from homology"/>
<dbReference type="RefSeq" id="WP_220641437.1">
    <property type="nucleotide sequence ID" value="NZ_CP080429.1"/>
</dbReference>
<dbReference type="EMBL" id="CP080429">
    <property type="protein sequence ID" value="QYJ69102.1"/>
    <property type="molecule type" value="Genomic_DNA"/>
</dbReference>
<evidence type="ECO:0000259" key="3">
    <source>
        <dbReference type="Pfam" id="PF17782"/>
    </source>
</evidence>
<comment type="similarity">
    <text evidence="1">Belongs to the DprA/Smf family.</text>
</comment>
<dbReference type="Pfam" id="PF17782">
    <property type="entry name" value="WHD_DprA"/>
    <property type="match status" value="1"/>
</dbReference>
<reference evidence="4 5" key="1">
    <citation type="submission" date="2021-07" db="EMBL/GenBank/DDBJ databases">
        <title>Flavobacterium WSW3-B6 sp.nov, isolated from seaweed.</title>
        <authorList>
            <person name="Muhammad N."/>
            <person name="Ho H."/>
            <person name="Lee Y.-J."/>
            <person name="Nguyen T."/>
            <person name="Ho J."/>
            <person name="Kim S.-G."/>
        </authorList>
    </citation>
    <scope>NUCLEOTIDE SEQUENCE [LARGE SCALE GENOMIC DNA]</scope>
    <source>
        <strain evidence="4 5">WSW3-B6</strain>
    </source>
</reference>
<feature type="domain" description="DprA winged helix" evidence="3">
    <location>
        <begin position="309"/>
        <end position="362"/>
    </location>
</feature>
<name>A0ABX8V8P1_9FLAO</name>
<protein>
    <submittedName>
        <fullName evidence="4">DNA-processing protein DprA</fullName>
    </submittedName>
</protein>
<sequence length="367" mass="40887">MTDIELLNTLALLCVEGVGDIVAKKLIHHCGSVQNIFLASRSQLLAIDGVGDVLYKKLQDKAVFRRAEAEMKFIKDNNINVQYYGDADYPERLKHCIDGPVLLFSSGAINLHAQKTISIVGTRQMTSYGADFTRKLLADLAPLNPVIVSGFAYGVDIHAHTLAMEHNLQTIGVLAHGLNQIYPKAHQKYVAQMKENGGFITEFWSTTKPDKENFVRRNRIVAGLTEATIIIESADKGGSLITATIANDYNRDVFAVPGRITDKYSQGCNKLIKTQKANLLTSAEDLKYILNWELEDKKQQPVQKQLFITLEADEQQVYDYLQKNGKTLMDIIALQCGMPIFKLSGLLLTMELKGVIRPLPGKMFEAI</sequence>
<dbReference type="Gene3D" id="3.40.50.450">
    <property type="match status" value="1"/>
</dbReference>
<dbReference type="Proteomes" id="UP000825381">
    <property type="component" value="Chromosome"/>
</dbReference>
<dbReference type="InterPro" id="IPR036388">
    <property type="entry name" value="WH-like_DNA-bd_sf"/>
</dbReference>
<evidence type="ECO:0000313" key="4">
    <source>
        <dbReference type="EMBL" id="QYJ69102.1"/>
    </source>
</evidence>
<dbReference type="InterPro" id="IPR010994">
    <property type="entry name" value="RuvA_2-like"/>
</dbReference>
<dbReference type="SUPFAM" id="SSF47781">
    <property type="entry name" value="RuvA domain 2-like"/>
    <property type="match status" value="1"/>
</dbReference>
<keyword evidence="5" id="KW-1185">Reference proteome</keyword>